<dbReference type="EMBL" id="UINC01036509">
    <property type="protein sequence ID" value="SVB30591.1"/>
    <property type="molecule type" value="Genomic_DNA"/>
</dbReference>
<evidence type="ECO:0000313" key="1">
    <source>
        <dbReference type="EMBL" id="SVB30591.1"/>
    </source>
</evidence>
<name>A0A382CYM8_9ZZZZ</name>
<protein>
    <submittedName>
        <fullName evidence="1">Uncharacterized protein</fullName>
    </submittedName>
</protein>
<organism evidence="1">
    <name type="scientific">marine metagenome</name>
    <dbReference type="NCBI Taxonomy" id="408172"/>
    <lineage>
        <taxon>unclassified sequences</taxon>
        <taxon>metagenomes</taxon>
        <taxon>ecological metagenomes</taxon>
    </lineage>
</organism>
<accession>A0A382CYM8</accession>
<proteinExistence type="predicted"/>
<sequence>MKSMRANSQIIAVVLVFLSAASGLAVKNSELPSALPGQSDQQSVNIANATLAAMGGEEAWNTTRYISWKFFGGRLHVWDKWTGNHRMESENGEGDQIVSLININRWDGRIYKNGSEVSNPEELATLLNSAFRSWNNDTYWMFMPYKLLDSGVTLKYLGEGPMEDDRVADILQLTFEDVGDTPDNKYEVFVAKDTGLIEQWTHWTHFDDPEPRFTNAWASWQQFGSIMLATNKGRDRDWSIHVYDTLPETVFTNPAPAFQQ</sequence>
<dbReference type="AlphaFoldDB" id="A0A382CYM8"/>
<reference evidence="1" key="1">
    <citation type="submission" date="2018-05" db="EMBL/GenBank/DDBJ databases">
        <authorList>
            <person name="Lanie J.A."/>
            <person name="Ng W.-L."/>
            <person name="Kazmierczak K.M."/>
            <person name="Andrzejewski T.M."/>
            <person name="Davidsen T.M."/>
            <person name="Wayne K.J."/>
            <person name="Tettelin H."/>
            <person name="Glass J.I."/>
            <person name="Rusch D."/>
            <person name="Podicherti R."/>
            <person name="Tsui H.-C.T."/>
            <person name="Winkler M.E."/>
        </authorList>
    </citation>
    <scope>NUCLEOTIDE SEQUENCE</scope>
</reference>
<gene>
    <name evidence="1" type="ORF">METZ01_LOCUS183445</name>
</gene>